<evidence type="ECO:0000313" key="7">
    <source>
        <dbReference type="EMBL" id="PSR35180.1"/>
    </source>
</evidence>
<feature type="transmembrane region" description="Helical" evidence="5">
    <location>
        <begin position="103"/>
        <end position="123"/>
    </location>
</feature>
<reference evidence="7 8" key="1">
    <citation type="journal article" date="2014" name="BMC Genomics">
        <title>Comparison of environmental and isolate Sulfobacillus genomes reveals diverse carbon, sulfur, nitrogen, and hydrogen metabolisms.</title>
        <authorList>
            <person name="Justice N.B."/>
            <person name="Norman A."/>
            <person name="Brown C.T."/>
            <person name="Singh A."/>
            <person name="Thomas B.C."/>
            <person name="Banfield J.F."/>
        </authorList>
    </citation>
    <scope>NUCLEOTIDE SEQUENCE [LARGE SCALE GENOMIC DNA]</scope>
    <source>
        <strain evidence="7">AMDSBA4</strain>
    </source>
</reference>
<dbReference type="AlphaFoldDB" id="A0A2T2XL12"/>
<dbReference type="InterPro" id="IPR022764">
    <property type="entry name" value="Peptidase_S54_rhomboid_dom"/>
</dbReference>
<sequence>MDRETKKFWRQQRRQMLQRDRRMRGGWHQGSPITITLIGLMVVGWLIELILPSALLEIAILPGGRWLSILVATVLPSGLLGLLFSGLFVWIVGPAVESVAKPVIYLLIFFGGGIVGGLVTNFMGSNASAGYAAFGLAGAYVYLMSRINQRGAMQWALLLLVMNAVFSGFQPSLLVGEASAFVAGLAVAAATEVGSR</sequence>
<protein>
    <recommendedName>
        <fullName evidence="6">Peptidase S54 rhomboid domain-containing protein</fullName>
    </recommendedName>
</protein>
<evidence type="ECO:0000256" key="3">
    <source>
        <dbReference type="ARBA" id="ARBA00022989"/>
    </source>
</evidence>
<dbReference type="GO" id="GO:0004252">
    <property type="term" value="F:serine-type endopeptidase activity"/>
    <property type="evidence" value="ECO:0007669"/>
    <property type="project" value="InterPro"/>
</dbReference>
<dbReference type="Pfam" id="PF01694">
    <property type="entry name" value="Rhomboid"/>
    <property type="match status" value="1"/>
</dbReference>
<comment type="subcellular location">
    <subcellularLocation>
        <location evidence="1">Membrane</location>
        <topology evidence="1">Multi-pass membrane protein</topology>
    </subcellularLocation>
</comment>
<accession>A0A2T2XL12</accession>
<dbReference type="GO" id="GO:0016020">
    <property type="term" value="C:membrane"/>
    <property type="evidence" value="ECO:0007669"/>
    <property type="project" value="UniProtKB-SubCell"/>
</dbReference>
<organism evidence="7 8">
    <name type="scientific">Sulfobacillus benefaciens</name>
    <dbReference type="NCBI Taxonomy" id="453960"/>
    <lineage>
        <taxon>Bacteria</taxon>
        <taxon>Bacillati</taxon>
        <taxon>Bacillota</taxon>
        <taxon>Clostridia</taxon>
        <taxon>Eubacteriales</taxon>
        <taxon>Clostridiales Family XVII. Incertae Sedis</taxon>
        <taxon>Sulfobacillus</taxon>
    </lineage>
</organism>
<name>A0A2T2XL12_9FIRM</name>
<evidence type="ECO:0000313" key="8">
    <source>
        <dbReference type="Proteomes" id="UP000242972"/>
    </source>
</evidence>
<feature type="transmembrane region" description="Helical" evidence="5">
    <location>
        <begin position="67"/>
        <end position="91"/>
    </location>
</feature>
<feature type="transmembrane region" description="Helical" evidence="5">
    <location>
        <begin position="129"/>
        <end position="145"/>
    </location>
</feature>
<evidence type="ECO:0000259" key="6">
    <source>
        <dbReference type="Pfam" id="PF01694"/>
    </source>
</evidence>
<dbReference type="InterPro" id="IPR035952">
    <property type="entry name" value="Rhomboid-like_sf"/>
</dbReference>
<dbReference type="SUPFAM" id="SSF144091">
    <property type="entry name" value="Rhomboid-like"/>
    <property type="match status" value="1"/>
</dbReference>
<gene>
    <name evidence="7" type="ORF">C7B46_01865</name>
</gene>
<evidence type="ECO:0000256" key="5">
    <source>
        <dbReference type="SAM" id="Phobius"/>
    </source>
</evidence>
<keyword evidence="3 5" id="KW-1133">Transmembrane helix</keyword>
<feature type="transmembrane region" description="Helical" evidence="5">
    <location>
        <begin position="152"/>
        <end position="169"/>
    </location>
</feature>
<evidence type="ECO:0000256" key="1">
    <source>
        <dbReference type="ARBA" id="ARBA00004141"/>
    </source>
</evidence>
<keyword evidence="2 5" id="KW-0812">Transmembrane</keyword>
<evidence type="ECO:0000256" key="4">
    <source>
        <dbReference type="ARBA" id="ARBA00023136"/>
    </source>
</evidence>
<dbReference type="Gene3D" id="1.20.1540.10">
    <property type="entry name" value="Rhomboid-like"/>
    <property type="match status" value="1"/>
</dbReference>
<proteinExistence type="predicted"/>
<dbReference type="EMBL" id="PXYW01000003">
    <property type="protein sequence ID" value="PSR35180.1"/>
    <property type="molecule type" value="Genomic_DNA"/>
</dbReference>
<evidence type="ECO:0000256" key="2">
    <source>
        <dbReference type="ARBA" id="ARBA00022692"/>
    </source>
</evidence>
<feature type="transmembrane region" description="Helical" evidence="5">
    <location>
        <begin position="26"/>
        <end position="47"/>
    </location>
</feature>
<comment type="caution">
    <text evidence="7">The sequence shown here is derived from an EMBL/GenBank/DDBJ whole genome shotgun (WGS) entry which is preliminary data.</text>
</comment>
<feature type="domain" description="Peptidase S54 rhomboid" evidence="6">
    <location>
        <begin position="65"/>
        <end position="189"/>
    </location>
</feature>
<dbReference type="Proteomes" id="UP000242972">
    <property type="component" value="Unassembled WGS sequence"/>
</dbReference>
<keyword evidence="4 5" id="KW-0472">Membrane</keyword>